<organism evidence="1 2">
    <name type="scientific">Geobacillus stearothermophilus</name>
    <name type="common">Bacillus stearothermophilus</name>
    <dbReference type="NCBI Taxonomy" id="1422"/>
    <lineage>
        <taxon>Bacteria</taxon>
        <taxon>Bacillati</taxon>
        <taxon>Bacillota</taxon>
        <taxon>Bacilli</taxon>
        <taxon>Bacillales</taxon>
        <taxon>Anoxybacillaceae</taxon>
        <taxon>Geobacillus</taxon>
    </lineage>
</organism>
<accession>A0A150NEP3</accession>
<evidence type="ECO:0000313" key="1">
    <source>
        <dbReference type="EMBL" id="KYD35187.1"/>
    </source>
</evidence>
<proteinExistence type="predicted"/>
<gene>
    <name evidence="1" type="ORF">B4114_0485</name>
</gene>
<protein>
    <submittedName>
        <fullName evidence="1">Uncharacterized protein</fullName>
    </submittedName>
</protein>
<comment type="caution">
    <text evidence="1">The sequence shown here is derived from an EMBL/GenBank/DDBJ whole genome shotgun (WGS) entry which is preliminary data.</text>
</comment>
<evidence type="ECO:0000313" key="2">
    <source>
        <dbReference type="Proteomes" id="UP000075517"/>
    </source>
</evidence>
<dbReference type="AlphaFoldDB" id="A0A150NEP3"/>
<dbReference type="Proteomes" id="UP000075517">
    <property type="component" value="Unassembled WGS sequence"/>
</dbReference>
<reference evidence="1 2" key="1">
    <citation type="submission" date="2016-01" db="EMBL/GenBank/DDBJ databases">
        <title>Draft Genome Sequences of Seven Thermophilic Sporeformers Isolated from Foods.</title>
        <authorList>
            <person name="Berendsen E.M."/>
            <person name="Wells-Bennik M.H."/>
            <person name="Krawcyk A.O."/>
            <person name="De Jong A."/>
            <person name="Holsappel S."/>
            <person name="Eijlander R.T."/>
            <person name="Kuipers O.P."/>
        </authorList>
    </citation>
    <scope>NUCLEOTIDE SEQUENCE [LARGE SCALE GENOMIC DNA]</scope>
    <source>
        <strain evidence="1 2">B4114</strain>
    </source>
</reference>
<name>A0A150NEP3_GEOSE</name>
<sequence>MWNEYGREMINTGTVDPIRYPIGTFQVQPEGALRPMPLYVLTALYA</sequence>
<dbReference type="EMBL" id="LQYY01000011">
    <property type="protein sequence ID" value="KYD35187.1"/>
    <property type="molecule type" value="Genomic_DNA"/>
</dbReference>
<dbReference type="PATRIC" id="fig|1422.17.peg.999"/>